<organism evidence="1 2">
    <name type="scientific">Kibdelosporangium banguiense</name>
    <dbReference type="NCBI Taxonomy" id="1365924"/>
    <lineage>
        <taxon>Bacteria</taxon>
        <taxon>Bacillati</taxon>
        <taxon>Actinomycetota</taxon>
        <taxon>Actinomycetes</taxon>
        <taxon>Pseudonocardiales</taxon>
        <taxon>Pseudonocardiaceae</taxon>
        <taxon>Kibdelosporangium</taxon>
    </lineage>
</organism>
<protein>
    <submittedName>
        <fullName evidence="1">DNA-binding XRE family transcriptional regulator</fullName>
    </submittedName>
</protein>
<proteinExistence type="predicted"/>
<sequence>MEMPQEIKVRKTGFAVARTEAGYSSDYALAKAMGVARSTVVRVLADEIRPGGAFIAGALAALPRQKFEDLFEVLGEAEQ</sequence>
<accession>A0ABS4U3P3</accession>
<gene>
    <name evidence="1" type="ORF">JOF56_011663</name>
</gene>
<keyword evidence="2" id="KW-1185">Reference proteome</keyword>
<evidence type="ECO:0000313" key="2">
    <source>
        <dbReference type="Proteomes" id="UP001519332"/>
    </source>
</evidence>
<evidence type="ECO:0000313" key="1">
    <source>
        <dbReference type="EMBL" id="MBP2331278.1"/>
    </source>
</evidence>
<name>A0ABS4U3P3_9PSEU</name>
<dbReference type="Proteomes" id="UP001519332">
    <property type="component" value="Unassembled WGS sequence"/>
</dbReference>
<keyword evidence="1" id="KW-0238">DNA-binding</keyword>
<dbReference type="GO" id="GO:0003677">
    <property type="term" value="F:DNA binding"/>
    <property type="evidence" value="ECO:0007669"/>
    <property type="project" value="UniProtKB-KW"/>
</dbReference>
<dbReference type="EMBL" id="JAGINW010000001">
    <property type="protein sequence ID" value="MBP2331278.1"/>
    <property type="molecule type" value="Genomic_DNA"/>
</dbReference>
<comment type="caution">
    <text evidence="1">The sequence shown here is derived from an EMBL/GenBank/DDBJ whole genome shotgun (WGS) entry which is preliminary data.</text>
</comment>
<reference evidence="1 2" key="1">
    <citation type="submission" date="2021-03" db="EMBL/GenBank/DDBJ databases">
        <title>Sequencing the genomes of 1000 actinobacteria strains.</title>
        <authorList>
            <person name="Klenk H.-P."/>
        </authorList>
    </citation>
    <scope>NUCLEOTIDE SEQUENCE [LARGE SCALE GENOMIC DNA]</scope>
    <source>
        <strain evidence="1 2">DSM 46670</strain>
    </source>
</reference>